<organism evidence="1 2">
    <name type="scientific">Ixodes persulcatus</name>
    <name type="common">Taiga tick</name>
    <dbReference type="NCBI Taxonomy" id="34615"/>
    <lineage>
        <taxon>Eukaryota</taxon>
        <taxon>Metazoa</taxon>
        <taxon>Ecdysozoa</taxon>
        <taxon>Arthropoda</taxon>
        <taxon>Chelicerata</taxon>
        <taxon>Arachnida</taxon>
        <taxon>Acari</taxon>
        <taxon>Parasitiformes</taxon>
        <taxon>Ixodida</taxon>
        <taxon>Ixodoidea</taxon>
        <taxon>Ixodidae</taxon>
        <taxon>Ixodinae</taxon>
        <taxon>Ixodes</taxon>
    </lineage>
</organism>
<dbReference type="EMBL" id="JABSTQ010010369">
    <property type="protein sequence ID" value="KAG0421421.1"/>
    <property type="molecule type" value="Genomic_DNA"/>
</dbReference>
<evidence type="ECO:0000313" key="2">
    <source>
        <dbReference type="Proteomes" id="UP000805193"/>
    </source>
</evidence>
<reference evidence="1 2" key="1">
    <citation type="journal article" date="2020" name="Cell">
        <title>Large-Scale Comparative Analyses of Tick Genomes Elucidate Their Genetic Diversity and Vector Capacities.</title>
        <authorList>
            <consortium name="Tick Genome and Microbiome Consortium (TIGMIC)"/>
            <person name="Jia N."/>
            <person name="Wang J."/>
            <person name="Shi W."/>
            <person name="Du L."/>
            <person name="Sun Y."/>
            <person name="Zhan W."/>
            <person name="Jiang J.F."/>
            <person name="Wang Q."/>
            <person name="Zhang B."/>
            <person name="Ji P."/>
            <person name="Bell-Sakyi L."/>
            <person name="Cui X.M."/>
            <person name="Yuan T.T."/>
            <person name="Jiang B.G."/>
            <person name="Yang W.F."/>
            <person name="Lam T.T."/>
            <person name="Chang Q.C."/>
            <person name="Ding S.J."/>
            <person name="Wang X.J."/>
            <person name="Zhu J.G."/>
            <person name="Ruan X.D."/>
            <person name="Zhao L."/>
            <person name="Wei J.T."/>
            <person name="Ye R.Z."/>
            <person name="Que T.C."/>
            <person name="Du C.H."/>
            <person name="Zhou Y.H."/>
            <person name="Cheng J.X."/>
            <person name="Dai P.F."/>
            <person name="Guo W.B."/>
            <person name="Han X.H."/>
            <person name="Huang E.J."/>
            <person name="Li L.F."/>
            <person name="Wei W."/>
            <person name="Gao Y.C."/>
            <person name="Liu J.Z."/>
            <person name="Shao H.Z."/>
            <person name="Wang X."/>
            <person name="Wang C.C."/>
            <person name="Yang T.C."/>
            <person name="Huo Q.B."/>
            <person name="Li W."/>
            <person name="Chen H.Y."/>
            <person name="Chen S.E."/>
            <person name="Zhou L.G."/>
            <person name="Ni X.B."/>
            <person name="Tian J.H."/>
            <person name="Sheng Y."/>
            <person name="Liu T."/>
            <person name="Pan Y.S."/>
            <person name="Xia L.Y."/>
            <person name="Li J."/>
            <person name="Zhao F."/>
            <person name="Cao W.C."/>
        </authorList>
    </citation>
    <scope>NUCLEOTIDE SEQUENCE [LARGE SCALE GENOMIC DNA]</scope>
    <source>
        <strain evidence="1">Iper-2018</strain>
    </source>
</reference>
<dbReference type="Proteomes" id="UP000805193">
    <property type="component" value="Unassembled WGS sequence"/>
</dbReference>
<accession>A0AC60PLI7</accession>
<gene>
    <name evidence="1" type="ORF">HPB47_002681</name>
</gene>
<keyword evidence="2" id="KW-1185">Reference proteome</keyword>
<protein>
    <submittedName>
        <fullName evidence="1">Uncharacterized protein</fullName>
    </submittedName>
</protein>
<sequence length="138" mass="15134">MRGEVGEVGGPVGPRSGSRVGSARHLKNLRFSEGFSGGVGPCRTHREDGTLTRWKEPVPQIQAMGFSPQPKVGKKDLPATSQNGSQPHPSKNRKAASSRPRLQRRRSLLQRRPRTHVDTRPLAPVHVSSESHRHLACS</sequence>
<comment type="caution">
    <text evidence="1">The sequence shown here is derived from an EMBL/GenBank/DDBJ whole genome shotgun (WGS) entry which is preliminary data.</text>
</comment>
<name>A0AC60PLI7_IXOPE</name>
<evidence type="ECO:0000313" key="1">
    <source>
        <dbReference type="EMBL" id="KAG0421421.1"/>
    </source>
</evidence>
<proteinExistence type="predicted"/>